<dbReference type="InterPro" id="IPR009822">
    <property type="entry name" value="YaeQ"/>
</dbReference>
<dbReference type="Proteomes" id="UP000500938">
    <property type="component" value="Chromosome"/>
</dbReference>
<dbReference type="RefSeq" id="WP_171226490.1">
    <property type="nucleotide sequence ID" value="NZ_CP053085.1"/>
</dbReference>
<dbReference type="SUPFAM" id="SSF52980">
    <property type="entry name" value="Restriction endonuclease-like"/>
    <property type="match status" value="1"/>
</dbReference>
<evidence type="ECO:0000313" key="1">
    <source>
        <dbReference type="EMBL" id="QJR37057.1"/>
    </source>
</evidence>
<dbReference type="Pfam" id="PF07152">
    <property type="entry name" value="YaeQ"/>
    <property type="match status" value="1"/>
</dbReference>
<name>A0A6M4IU59_9BACT</name>
<dbReference type="InterPro" id="IPR011335">
    <property type="entry name" value="Restrct_endonuc-II-like"/>
</dbReference>
<dbReference type="PIRSF" id="PIRSF011484">
    <property type="entry name" value="YaeQ"/>
    <property type="match status" value="1"/>
</dbReference>
<gene>
    <name evidence="1" type="ORF">HKW67_16800</name>
</gene>
<dbReference type="PANTHER" id="PTHR38784:SF1">
    <property type="entry name" value="SUCROSE PHOSPHORYLASE"/>
    <property type="match status" value="1"/>
</dbReference>
<dbReference type="Gene3D" id="3.10.640.10">
    <property type="entry name" value="Restriction endonuclease-like alpha-beta roll domain"/>
    <property type="match status" value="1"/>
</dbReference>
<dbReference type="InterPro" id="IPR038590">
    <property type="entry name" value="YaeQ_sf"/>
</dbReference>
<dbReference type="EMBL" id="CP053085">
    <property type="protein sequence ID" value="QJR37057.1"/>
    <property type="molecule type" value="Genomic_DNA"/>
</dbReference>
<dbReference type="PANTHER" id="PTHR38784">
    <property type="entry name" value="SUCROSE PHOSPHORYLASE"/>
    <property type="match status" value="1"/>
</dbReference>
<organism evidence="1 2">
    <name type="scientific">Gemmatimonas groenlandica</name>
    <dbReference type="NCBI Taxonomy" id="2732249"/>
    <lineage>
        <taxon>Bacteria</taxon>
        <taxon>Pseudomonadati</taxon>
        <taxon>Gemmatimonadota</taxon>
        <taxon>Gemmatimonadia</taxon>
        <taxon>Gemmatimonadales</taxon>
        <taxon>Gemmatimonadaceae</taxon>
        <taxon>Gemmatimonas</taxon>
    </lineage>
</organism>
<reference evidence="1 2" key="1">
    <citation type="submission" date="2020-05" db="EMBL/GenBank/DDBJ databases">
        <title>Complete genome sequence of Gemmatimonas greenlandica TET16.</title>
        <authorList>
            <person name="Zeng Y."/>
        </authorList>
    </citation>
    <scope>NUCLEOTIDE SEQUENCE [LARGE SCALE GENOMIC DNA]</scope>
    <source>
        <strain evidence="1 2">TET16</strain>
    </source>
</reference>
<protein>
    <submittedName>
        <fullName evidence="1">YaeQ family protein</fullName>
    </submittedName>
</protein>
<sequence length="181" mass="20416">MALTSTMYAFEVALANVDRGVYESLEFRMAMHPSESPEYFVARLLAYCLEYTEGIAFSRGISDPDEPPLSVRDLTGSLKVWIELGAPDAARLHKASKAAPRVVVYTHRDPAQLWRQWEGEKIHRAEQIELFAFDRELIDAIAEKLDRRMKLELSVTDGTIFVNVAGSTLSGMVQPLSVRER</sequence>
<proteinExistence type="predicted"/>
<evidence type="ECO:0000313" key="2">
    <source>
        <dbReference type="Proteomes" id="UP000500938"/>
    </source>
</evidence>
<accession>A0A6M4IU59</accession>
<dbReference type="AlphaFoldDB" id="A0A6M4IU59"/>
<dbReference type="KEGG" id="ggr:HKW67_16800"/>
<dbReference type="SMART" id="SM01322">
    <property type="entry name" value="YaeQ"/>
    <property type="match status" value="1"/>
</dbReference>
<keyword evidence="2" id="KW-1185">Reference proteome</keyword>